<dbReference type="InterPro" id="IPR004603">
    <property type="entry name" value="DNA_mismatch_endonuc_vsr"/>
</dbReference>
<dbReference type="EC" id="3.1.-.-" evidence="6"/>
<keyword evidence="8" id="KW-1185">Reference proteome</keyword>
<keyword evidence="5 6" id="KW-0234">DNA repair</keyword>
<keyword evidence="4 6" id="KW-0378">Hydrolase</keyword>
<dbReference type="NCBIfam" id="TIGR00632">
    <property type="entry name" value="vsr"/>
    <property type="match status" value="1"/>
</dbReference>
<evidence type="ECO:0000256" key="3">
    <source>
        <dbReference type="ARBA" id="ARBA00022763"/>
    </source>
</evidence>
<reference evidence="8" key="1">
    <citation type="submission" date="2016-11" db="EMBL/GenBank/DDBJ databases">
        <title>Complete Genome Sequence of alachlor-degrading Sphingomonas sp. strain JJ-A5.</title>
        <authorList>
            <person name="Lee H."/>
            <person name="Ka J.-O."/>
        </authorList>
    </citation>
    <scope>NUCLEOTIDE SEQUENCE [LARGE SCALE GENOMIC DNA]</scope>
    <source>
        <strain evidence="8">JJ-A5</strain>
    </source>
</reference>
<dbReference type="GO" id="GO:0016787">
    <property type="term" value="F:hydrolase activity"/>
    <property type="evidence" value="ECO:0007669"/>
    <property type="project" value="UniProtKB-KW"/>
</dbReference>
<keyword evidence="3 6" id="KW-0227">DNA damage</keyword>
<dbReference type="RefSeq" id="WP_072595473.1">
    <property type="nucleotide sequence ID" value="NZ_CP018221.1"/>
</dbReference>
<dbReference type="STRING" id="1921510.BSL82_00105"/>
<name>A0A1L3ZQI8_9SPHN</name>
<accession>A0A1L3ZQI8</accession>
<dbReference type="Proteomes" id="UP000182063">
    <property type="component" value="Chromosome"/>
</dbReference>
<comment type="similarity">
    <text evidence="6">Belongs to the vsr family.</text>
</comment>
<dbReference type="EMBL" id="CP018221">
    <property type="protein sequence ID" value="API57897.1"/>
    <property type="molecule type" value="Genomic_DNA"/>
</dbReference>
<sequence>MADVVDKATRSRMMSGIQAKDTKPEIALRGALHRAGLRYRLHAASLPGKPDIVLPSRRAVVFVHGCFWHRHAGCHWCSTPASNAEFWTSKFERNMERDRQAMDALRKQGWRIAVVWECGLRAFGLAETAAEVIAWVRSGSGDFESDLVRTRDD</sequence>
<evidence type="ECO:0000256" key="2">
    <source>
        <dbReference type="ARBA" id="ARBA00022759"/>
    </source>
</evidence>
<evidence type="ECO:0000256" key="5">
    <source>
        <dbReference type="ARBA" id="ARBA00023204"/>
    </source>
</evidence>
<keyword evidence="1 6" id="KW-0540">Nuclease</keyword>
<evidence type="ECO:0000256" key="6">
    <source>
        <dbReference type="PIRNR" id="PIRNR018267"/>
    </source>
</evidence>
<dbReference type="GO" id="GO:0006298">
    <property type="term" value="P:mismatch repair"/>
    <property type="evidence" value="ECO:0007669"/>
    <property type="project" value="UniProtKB-UniRule"/>
</dbReference>
<dbReference type="CDD" id="cd00221">
    <property type="entry name" value="Vsr"/>
    <property type="match status" value="1"/>
</dbReference>
<gene>
    <name evidence="7" type="ORF">BSL82_00105</name>
</gene>
<evidence type="ECO:0000313" key="8">
    <source>
        <dbReference type="Proteomes" id="UP000182063"/>
    </source>
</evidence>
<organism evidence="7 8">
    <name type="scientific">Tardibacter chloracetimidivorans</name>
    <dbReference type="NCBI Taxonomy" id="1921510"/>
    <lineage>
        <taxon>Bacteria</taxon>
        <taxon>Pseudomonadati</taxon>
        <taxon>Pseudomonadota</taxon>
        <taxon>Alphaproteobacteria</taxon>
        <taxon>Sphingomonadales</taxon>
        <taxon>Sphingomonadaceae</taxon>
        <taxon>Tardibacter</taxon>
    </lineage>
</organism>
<proteinExistence type="inferred from homology"/>
<dbReference type="REBASE" id="175550">
    <property type="entry name" value="V.SspJJA5ORF100P"/>
</dbReference>
<evidence type="ECO:0000256" key="4">
    <source>
        <dbReference type="ARBA" id="ARBA00022801"/>
    </source>
</evidence>
<comment type="function">
    <text evidence="6">May nick specific sequences that contain T:G mispairs resulting from m5C-deamination.</text>
</comment>
<keyword evidence="2 6" id="KW-0255">Endonuclease</keyword>
<dbReference type="PIRSF" id="PIRSF018267">
    <property type="entry name" value="VSR_endonuc"/>
    <property type="match status" value="1"/>
</dbReference>
<dbReference type="KEGG" id="sphj:BSL82_00105"/>
<dbReference type="Gene3D" id="3.40.960.10">
    <property type="entry name" value="VSR Endonuclease"/>
    <property type="match status" value="1"/>
</dbReference>
<dbReference type="GO" id="GO:0004519">
    <property type="term" value="F:endonuclease activity"/>
    <property type="evidence" value="ECO:0007669"/>
    <property type="project" value="UniProtKB-KW"/>
</dbReference>
<protein>
    <recommendedName>
        <fullName evidence="6">Very short patch repair endonuclease</fullName>
        <ecNumber evidence="6">3.1.-.-</ecNumber>
    </recommendedName>
</protein>
<dbReference type="Pfam" id="PF03852">
    <property type="entry name" value="Vsr"/>
    <property type="match status" value="1"/>
</dbReference>
<dbReference type="SUPFAM" id="SSF52980">
    <property type="entry name" value="Restriction endonuclease-like"/>
    <property type="match status" value="1"/>
</dbReference>
<evidence type="ECO:0000256" key="1">
    <source>
        <dbReference type="ARBA" id="ARBA00022722"/>
    </source>
</evidence>
<dbReference type="OrthoDB" id="9801520at2"/>
<evidence type="ECO:0000313" key="7">
    <source>
        <dbReference type="EMBL" id="API57897.1"/>
    </source>
</evidence>
<dbReference type="InterPro" id="IPR011335">
    <property type="entry name" value="Restrct_endonuc-II-like"/>
</dbReference>
<dbReference type="AlphaFoldDB" id="A0A1L3ZQI8"/>